<feature type="chain" id="PRO_5039508016" description="Lipoprotein lpqE" evidence="1">
    <location>
        <begin position="28"/>
        <end position="182"/>
    </location>
</feature>
<gene>
    <name evidence="2" type="ORF">Y900_010600</name>
</gene>
<protein>
    <recommendedName>
        <fullName evidence="4">Lipoprotein lpqE</fullName>
    </recommendedName>
</protein>
<dbReference type="InterPro" id="IPR007410">
    <property type="entry name" value="LpqE-like"/>
</dbReference>
<keyword evidence="1" id="KW-0732">Signal</keyword>
<evidence type="ECO:0000313" key="3">
    <source>
        <dbReference type="Proteomes" id="UP000022835"/>
    </source>
</evidence>
<dbReference type="Pfam" id="PF04314">
    <property type="entry name" value="PCuAC"/>
    <property type="match status" value="1"/>
</dbReference>
<name>A0A064CI92_9MYCO</name>
<dbReference type="PROSITE" id="PS51257">
    <property type="entry name" value="PROKAR_LIPOPROTEIN"/>
    <property type="match status" value="1"/>
</dbReference>
<feature type="signal peptide" evidence="1">
    <location>
        <begin position="1"/>
        <end position="27"/>
    </location>
</feature>
<evidence type="ECO:0000256" key="1">
    <source>
        <dbReference type="SAM" id="SignalP"/>
    </source>
</evidence>
<evidence type="ECO:0000313" key="2">
    <source>
        <dbReference type="EMBL" id="KDE99381.1"/>
    </source>
</evidence>
<sequence length="182" mass="18018">MNRLTNRLVAASAGLAACGLILTGCGAGQISQTADQQSAVNGATANIANIALRNVHIQAVQSGDALKPGRAVELIFAAANISPDTNDKLVSVSSDVGSVELTGNTSIPAGSSLIVGSADGQAEAAPMGSAQPAKAEVTLSQPISNGLTYGFTFTFEKAGQATVQVPISAGGAERQGAPAGQE</sequence>
<reference evidence="2" key="1">
    <citation type="submission" date="2014-05" db="EMBL/GenBank/DDBJ databases">
        <title>Genome sequence of Mycobacterium aromaticivorans strain JS19b1T (= DSM 45407T).</title>
        <authorList>
            <person name="Kwak Y."/>
            <person name="Park G.-S."/>
            <person name="Li Q.X."/>
            <person name="Lee S.-E."/>
            <person name="Shin J.-H."/>
        </authorList>
    </citation>
    <scope>NUCLEOTIDE SEQUENCE [LARGE SCALE GENOMIC DNA]</scope>
    <source>
        <strain evidence="2">JS19b1</strain>
    </source>
</reference>
<dbReference type="STRING" id="1440774.Y900_010600"/>
<dbReference type="InterPro" id="IPR036182">
    <property type="entry name" value="PCuAC_sf"/>
</dbReference>
<accession>A0A064CI92</accession>
<dbReference type="eggNOG" id="COG2847">
    <property type="taxonomic scope" value="Bacteria"/>
</dbReference>
<evidence type="ECO:0008006" key="4">
    <source>
        <dbReference type="Google" id="ProtNLM"/>
    </source>
</evidence>
<dbReference type="AlphaFoldDB" id="A0A064CI92"/>
<organism evidence="2 3">
    <name type="scientific">Mycolicibacterium aromaticivorans JS19b1 = JCM 16368</name>
    <dbReference type="NCBI Taxonomy" id="1440774"/>
    <lineage>
        <taxon>Bacteria</taxon>
        <taxon>Bacillati</taxon>
        <taxon>Actinomycetota</taxon>
        <taxon>Actinomycetes</taxon>
        <taxon>Mycobacteriales</taxon>
        <taxon>Mycobacteriaceae</taxon>
        <taxon>Mycolicibacterium</taxon>
    </lineage>
</organism>
<dbReference type="Gene3D" id="2.60.40.1890">
    <property type="entry name" value="PCu(A)C copper chaperone"/>
    <property type="match status" value="1"/>
</dbReference>
<comment type="caution">
    <text evidence="2">The sequence shown here is derived from an EMBL/GenBank/DDBJ whole genome shotgun (WGS) entry which is preliminary data.</text>
</comment>
<dbReference type="OrthoDB" id="5188566at2"/>
<dbReference type="Proteomes" id="UP000022835">
    <property type="component" value="Unassembled WGS sequence"/>
</dbReference>
<keyword evidence="3" id="KW-1185">Reference proteome</keyword>
<proteinExistence type="predicted"/>
<dbReference type="EMBL" id="JALN02000001">
    <property type="protein sequence ID" value="KDE99381.1"/>
    <property type="molecule type" value="Genomic_DNA"/>
</dbReference>